<gene>
    <name evidence="3" type="ORF">FHU41_002216</name>
</gene>
<proteinExistence type="predicted"/>
<protein>
    <submittedName>
        <fullName evidence="3">Nicotinamidase-related amidase</fullName>
    </submittedName>
</protein>
<name>A0A7Y9LUR9_9MICC</name>
<reference evidence="3 4" key="1">
    <citation type="submission" date="2020-07" db="EMBL/GenBank/DDBJ databases">
        <title>Sequencing the genomes of 1000 actinobacteria strains.</title>
        <authorList>
            <person name="Klenk H.-P."/>
        </authorList>
    </citation>
    <scope>NUCLEOTIDE SEQUENCE [LARGE SCALE GENOMIC DNA]</scope>
    <source>
        <strain evidence="3 4">DSM 102047</strain>
    </source>
</reference>
<evidence type="ECO:0000256" key="1">
    <source>
        <dbReference type="ARBA" id="ARBA00022801"/>
    </source>
</evidence>
<dbReference type="AlphaFoldDB" id="A0A7Y9LUR9"/>
<comment type="caution">
    <text evidence="3">The sequence shown here is derived from an EMBL/GenBank/DDBJ whole genome shotgun (WGS) entry which is preliminary data.</text>
</comment>
<dbReference type="Pfam" id="PF00857">
    <property type="entry name" value="Isochorismatase"/>
    <property type="match status" value="1"/>
</dbReference>
<accession>A0A7Y9LUR9</accession>
<dbReference type="CDD" id="cd00431">
    <property type="entry name" value="cysteine_hydrolases"/>
    <property type="match status" value="1"/>
</dbReference>
<dbReference type="InterPro" id="IPR036380">
    <property type="entry name" value="Isochorismatase-like_sf"/>
</dbReference>
<evidence type="ECO:0000313" key="3">
    <source>
        <dbReference type="EMBL" id="NYE95966.1"/>
    </source>
</evidence>
<keyword evidence="4" id="KW-1185">Reference proteome</keyword>
<keyword evidence="1" id="KW-0378">Hydrolase</keyword>
<organism evidence="3 4">
    <name type="scientific">Psychromicrobium silvestre</name>
    <dbReference type="NCBI Taxonomy" id="1645614"/>
    <lineage>
        <taxon>Bacteria</taxon>
        <taxon>Bacillati</taxon>
        <taxon>Actinomycetota</taxon>
        <taxon>Actinomycetes</taxon>
        <taxon>Micrococcales</taxon>
        <taxon>Micrococcaceae</taxon>
        <taxon>Psychromicrobium</taxon>
    </lineage>
</organism>
<feature type="domain" description="Isochorismatase-like" evidence="2">
    <location>
        <begin position="11"/>
        <end position="181"/>
    </location>
</feature>
<evidence type="ECO:0000313" key="4">
    <source>
        <dbReference type="Proteomes" id="UP000521748"/>
    </source>
</evidence>
<dbReference type="Proteomes" id="UP000521748">
    <property type="component" value="Unassembled WGS sequence"/>
</dbReference>
<evidence type="ECO:0000259" key="2">
    <source>
        <dbReference type="Pfam" id="PF00857"/>
    </source>
</evidence>
<dbReference type="RefSeq" id="WP_179389684.1">
    <property type="nucleotide sequence ID" value="NZ_JACBYQ010000002.1"/>
</dbReference>
<dbReference type="PANTHER" id="PTHR43540">
    <property type="entry name" value="PEROXYUREIDOACRYLATE/UREIDOACRYLATE AMIDOHYDROLASE-RELATED"/>
    <property type="match status" value="1"/>
</dbReference>
<dbReference type="InterPro" id="IPR000868">
    <property type="entry name" value="Isochorismatase-like_dom"/>
</dbReference>
<dbReference type="GO" id="GO:0016787">
    <property type="term" value="F:hydrolase activity"/>
    <property type="evidence" value="ECO:0007669"/>
    <property type="project" value="UniProtKB-KW"/>
</dbReference>
<dbReference type="EMBL" id="JACBYQ010000002">
    <property type="protein sequence ID" value="NYE95966.1"/>
    <property type="molecule type" value="Genomic_DNA"/>
</dbReference>
<dbReference type="InterPro" id="IPR050272">
    <property type="entry name" value="Isochorismatase-like_hydrls"/>
</dbReference>
<sequence>MNAGSAIKQPWLVLIDLQRVFAEADSPWCTPMFDSAAAGCQRLKVGFGDRVALSRFLVPEQPEGSWIPYYQRWPFALEPESVELFDLTADFSPAESNDPAEPGNAVLLDRTTFNKWDAAAAEALGQPEQIVLAGVSTDCCVLSTALAAADAGVLVQVVADACGGVSEEDHQRALELLSLYSPQIEVTTVDAVLESLAGSL</sequence>
<dbReference type="SUPFAM" id="SSF52499">
    <property type="entry name" value="Isochorismatase-like hydrolases"/>
    <property type="match status" value="1"/>
</dbReference>
<dbReference type="Gene3D" id="3.40.50.850">
    <property type="entry name" value="Isochorismatase-like"/>
    <property type="match status" value="1"/>
</dbReference>